<protein>
    <recommendedName>
        <fullName evidence="4">Tight adherence protein B</fullName>
    </recommendedName>
</protein>
<organism evidence="2 3">
    <name type="scientific">Nocardia speluncae</name>
    <dbReference type="NCBI Taxonomy" id="419477"/>
    <lineage>
        <taxon>Bacteria</taxon>
        <taxon>Bacillati</taxon>
        <taxon>Actinomycetota</taxon>
        <taxon>Actinomycetes</taxon>
        <taxon>Mycobacteriales</taxon>
        <taxon>Nocardiaceae</taxon>
        <taxon>Nocardia</taxon>
    </lineage>
</organism>
<dbReference type="AlphaFoldDB" id="A0A846XQY9"/>
<keyword evidence="3" id="KW-1185">Reference proteome</keyword>
<name>A0A846XQY9_9NOCA</name>
<evidence type="ECO:0000313" key="2">
    <source>
        <dbReference type="EMBL" id="NKY36044.1"/>
    </source>
</evidence>
<accession>A0A846XQY9</accession>
<dbReference type="RefSeq" id="WP_068046015.1">
    <property type="nucleotide sequence ID" value="NZ_JAAXOO010000006.1"/>
</dbReference>
<proteinExistence type="predicted"/>
<keyword evidence="1" id="KW-0812">Transmembrane</keyword>
<feature type="transmembrane region" description="Helical" evidence="1">
    <location>
        <begin position="204"/>
        <end position="226"/>
    </location>
</feature>
<dbReference type="PANTHER" id="PTHR35007:SF4">
    <property type="entry name" value="CONSERVED TRANSMEMBRANE PROTEIN-RELATED"/>
    <property type="match status" value="1"/>
</dbReference>
<feature type="transmembrane region" description="Helical" evidence="1">
    <location>
        <begin position="238"/>
        <end position="262"/>
    </location>
</feature>
<dbReference type="EMBL" id="JAAXOO010000006">
    <property type="protein sequence ID" value="NKY36044.1"/>
    <property type="molecule type" value="Genomic_DNA"/>
</dbReference>
<dbReference type="PANTHER" id="PTHR35007">
    <property type="entry name" value="INTEGRAL MEMBRANE PROTEIN-RELATED"/>
    <property type="match status" value="1"/>
</dbReference>
<reference evidence="2 3" key="1">
    <citation type="submission" date="2020-04" db="EMBL/GenBank/DDBJ databases">
        <title>MicrobeNet Type strains.</title>
        <authorList>
            <person name="Nicholson A.C."/>
        </authorList>
    </citation>
    <scope>NUCLEOTIDE SEQUENCE [LARGE SCALE GENOMIC DNA]</scope>
    <source>
        <strain evidence="2 3">DSM 45078</strain>
    </source>
</reference>
<keyword evidence="1" id="KW-0472">Membrane</keyword>
<keyword evidence="1" id="KW-1133">Transmembrane helix</keyword>
<evidence type="ECO:0008006" key="4">
    <source>
        <dbReference type="Google" id="ProtNLM"/>
    </source>
</evidence>
<dbReference type="Proteomes" id="UP000565715">
    <property type="component" value="Unassembled WGS sequence"/>
</dbReference>
<evidence type="ECO:0000256" key="1">
    <source>
        <dbReference type="SAM" id="Phobius"/>
    </source>
</evidence>
<feature type="transmembrane region" description="Helical" evidence="1">
    <location>
        <begin position="54"/>
        <end position="82"/>
    </location>
</feature>
<evidence type="ECO:0000313" key="3">
    <source>
        <dbReference type="Proteomes" id="UP000565715"/>
    </source>
</evidence>
<sequence length="272" mass="27659">MIPGEPAGPAIAALGCVALGLLILPAAAARRRYPRVLRSQRRRRIPVHRSLHCIVGVGGAVALSLGSGALVTAVLVGATVAVRVRRARRSARHRTECGYLLDGLAAVIAELHVGAHPSVAAAVAARETSGIAAQAFAVGAARSRLGGSGADGILGPGTVIATELARVADAWRVAERHGLALAELLSAARTDLAARAKFRSRTEAALAGARATAAILAVLPVLGIGLGQLMGADPLRVLLISGIGTYLLPLGAGLACAGLLWADEITRRVVSR</sequence>
<comment type="caution">
    <text evidence="2">The sequence shown here is derived from an EMBL/GenBank/DDBJ whole genome shotgun (WGS) entry which is preliminary data.</text>
</comment>
<gene>
    <name evidence="2" type="ORF">HGA13_23645</name>
</gene>